<dbReference type="Gene3D" id="2.170.16.10">
    <property type="entry name" value="Hedgehog/Intein (Hint) domain"/>
    <property type="match status" value="1"/>
</dbReference>
<dbReference type="InterPro" id="IPR036844">
    <property type="entry name" value="Hint_dom_sf"/>
</dbReference>
<dbReference type="EMBL" id="LFTY01000002">
    <property type="protein sequence ID" value="KMW58365.1"/>
    <property type="molecule type" value="Genomic_DNA"/>
</dbReference>
<dbReference type="PATRIC" id="fig|1675527.3.peg.3492"/>
<evidence type="ECO:0000259" key="1">
    <source>
        <dbReference type="Pfam" id="PF13403"/>
    </source>
</evidence>
<dbReference type="AlphaFoldDB" id="A0A0J9E6G6"/>
<accession>A0A0J9E6G6</accession>
<keyword evidence="2" id="KW-0560">Oxidoreductase</keyword>
<gene>
    <name evidence="2" type="ORF">AIOL_003338</name>
</gene>
<dbReference type="EC" id="1.4.1.13" evidence="2"/>
<protein>
    <submittedName>
        <fullName evidence="2">Glutamate synthase [NADPH] large chain</fullName>
        <ecNumber evidence="2">1.4.1.13</ecNumber>
    </submittedName>
</protein>
<dbReference type="GO" id="GO:0004355">
    <property type="term" value="F:glutamate synthase (NADPH) activity"/>
    <property type="evidence" value="ECO:0007669"/>
    <property type="project" value="UniProtKB-EC"/>
</dbReference>
<dbReference type="STRING" id="1675527.AIOL_003338"/>
<organism evidence="2 3">
    <name type="scientific">Candidatus Rhodobacter oscarellae</name>
    <dbReference type="NCBI Taxonomy" id="1675527"/>
    <lineage>
        <taxon>Bacteria</taxon>
        <taxon>Pseudomonadati</taxon>
        <taxon>Pseudomonadota</taxon>
        <taxon>Alphaproteobacteria</taxon>
        <taxon>Rhodobacterales</taxon>
        <taxon>Rhodobacter group</taxon>
        <taxon>Rhodobacter</taxon>
    </lineage>
</organism>
<dbReference type="SUPFAM" id="SSF51294">
    <property type="entry name" value="Hedgehog/intein (Hint) domain"/>
    <property type="match status" value="1"/>
</dbReference>
<keyword evidence="3" id="KW-1185">Reference proteome</keyword>
<evidence type="ECO:0000313" key="3">
    <source>
        <dbReference type="Proteomes" id="UP000037178"/>
    </source>
</evidence>
<name>A0A0J9E6G6_9RHOB</name>
<dbReference type="Pfam" id="PF13403">
    <property type="entry name" value="Hint_2"/>
    <property type="match status" value="1"/>
</dbReference>
<comment type="caution">
    <text evidence="2">The sequence shown here is derived from an EMBL/GenBank/DDBJ whole genome shotgun (WGS) entry which is preliminary data.</text>
</comment>
<dbReference type="Proteomes" id="UP000037178">
    <property type="component" value="Unassembled WGS sequence"/>
</dbReference>
<evidence type="ECO:0000313" key="2">
    <source>
        <dbReference type="EMBL" id="KMW58365.1"/>
    </source>
</evidence>
<feature type="domain" description="Hedgehog/Intein (Hint)" evidence="1">
    <location>
        <begin position="137"/>
        <end position="273"/>
    </location>
</feature>
<reference evidence="2 3" key="1">
    <citation type="submission" date="2015-06" db="EMBL/GenBank/DDBJ databases">
        <title>Draft genome sequence of an Alphaproteobacteria species associated to the Mediterranean sponge Oscarella lobularis.</title>
        <authorList>
            <person name="Jourda C."/>
            <person name="Santini S."/>
            <person name="Claverie J.-M."/>
        </authorList>
    </citation>
    <scope>NUCLEOTIDE SEQUENCE [LARGE SCALE GENOMIC DNA]</scope>
    <source>
        <strain evidence="2">IGS</strain>
    </source>
</reference>
<proteinExistence type="predicted"/>
<dbReference type="InterPro" id="IPR028992">
    <property type="entry name" value="Hedgehog/Intein_dom"/>
</dbReference>
<dbReference type="CDD" id="cd00081">
    <property type="entry name" value="Hint"/>
    <property type="match status" value="1"/>
</dbReference>
<sequence>MFRASDFRVSNGANLGDPLGEASDIILDDIYQLTPAARKWRLSVANVDGGSHLVICEGSQLGTIEAEVHLDCCATLMAPDGTIVEAIVLIETERETGVIAETYMLPLAEIAPRTDYALVDVSTETPRARFAGLACVSFTRGTHITMATGEQRRVEELRAGDRVLTRDNGIQPVRWVGQQTVRATGAFAPIVIKKGAMHNAHDLHLSPNQRLFVYQRQDRLKTGQAEVVVKAELLVNGDTVKRSDGGFVDYFQILFDNHEFIFAEGIATESLTVDRRTSPALPRHVQEKLGFSRLSPNRPRPVDLGEGMLDSAIAADILRKASML</sequence>